<organism evidence="2 3">
    <name type="scientific">Sphaerobolus stellatus (strain SS14)</name>
    <dbReference type="NCBI Taxonomy" id="990650"/>
    <lineage>
        <taxon>Eukaryota</taxon>
        <taxon>Fungi</taxon>
        <taxon>Dikarya</taxon>
        <taxon>Basidiomycota</taxon>
        <taxon>Agaricomycotina</taxon>
        <taxon>Agaricomycetes</taxon>
        <taxon>Phallomycetidae</taxon>
        <taxon>Geastrales</taxon>
        <taxon>Sphaerobolaceae</taxon>
        <taxon>Sphaerobolus</taxon>
    </lineage>
</organism>
<gene>
    <name evidence="2" type="ORF">M422DRAFT_49558</name>
</gene>
<accession>A0A0C9UXC6</accession>
<evidence type="ECO:0000313" key="2">
    <source>
        <dbReference type="EMBL" id="KIJ39539.1"/>
    </source>
</evidence>
<sequence>MTHDRRNKRSSRAGWDTILLSELAAGNGRPEEVTGAVGIELDTPSASEEPGVAAKDKGSIAGRVSFEVSGEAVLGEEGLGLKDVVGVVVGEGDGFGGGGVEGEGSDGGGGGGGGGGGVEPNPHFPFPEQNVPDGQP</sequence>
<dbReference type="EMBL" id="KN837151">
    <property type="protein sequence ID" value="KIJ39539.1"/>
    <property type="molecule type" value="Genomic_DNA"/>
</dbReference>
<dbReference type="HOGENOM" id="CLU_1876755_0_0_1"/>
<proteinExistence type="predicted"/>
<keyword evidence="3" id="KW-1185">Reference proteome</keyword>
<evidence type="ECO:0000313" key="3">
    <source>
        <dbReference type="Proteomes" id="UP000054279"/>
    </source>
</evidence>
<evidence type="ECO:0000256" key="1">
    <source>
        <dbReference type="SAM" id="MobiDB-lite"/>
    </source>
</evidence>
<name>A0A0C9UXC6_SPHS4</name>
<dbReference type="AlphaFoldDB" id="A0A0C9UXC6"/>
<protein>
    <submittedName>
        <fullName evidence="2">Uncharacterized protein</fullName>
    </submittedName>
</protein>
<dbReference type="Proteomes" id="UP000054279">
    <property type="component" value="Unassembled WGS sequence"/>
</dbReference>
<reference evidence="2 3" key="1">
    <citation type="submission" date="2014-06" db="EMBL/GenBank/DDBJ databases">
        <title>Evolutionary Origins and Diversification of the Mycorrhizal Mutualists.</title>
        <authorList>
            <consortium name="DOE Joint Genome Institute"/>
            <consortium name="Mycorrhizal Genomics Consortium"/>
            <person name="Kohler A."/>
            <person name="Kuo A."/>
            <person name="Nagy L.G."/>
            <person name="Floudas D."/>
            <person name="Copeland A."/>
            <person name="Barry K.W."/>
            <person name="Cichocki N."/>
            <person name="Veneault-Fourrey C."/>
            <person name="LaButti K."/>
            <person name="Lindquist E.A."/>
            <person name="Lipzen A."/>
            <person name="Lundell T."/>
            <person name="Morin E."/>
            <person name="Murat C."/>
            <person name="Riley R."/>
            <person name="Ohm R."/>
            <person name="Sun H."/>
            <person name="Tunlid A."/>
            <person name="Henrissat B."/>
            <person name="Grigoriev I.V."/>
            <person name="Hibbett D.S."/>
            <person name="Martin F."/>
        </authorList>
    </citation>
    <scope>NUCLEOTIDE SEQUENCE [LARGE SCALE GENOMIC DNA]</scope>
    <source>
        <strain evidence="2 3">SS14</strain>
    </source>
</reference>
<feature type="region of interest" description="Disordered" evidence="1">
    <location>
        <begin position="92"/>
        <end position="136"/>
    </location>
</feature>
<feature type="compositionally biased region" description="Gly residues" evidence="1">
    <location>
        <begin position="92"/>
        <end position="118"/>
    </location>
</feature>